<evidence type="ECO:0000256" key="5">
    <source>
        <dbReference type="ARBA" id="ARBA00022692"/>
    </source>
</evidence>
<evidence type="ECO:0000313" key="13">
    <source>
        <dbReference type="Proteomes" id="UP000676169"/>
    </source>
</evidence>
<evidence type="ECO:0000256" key="1">
    <source>
        <dbReference type="ARBA" id="ARBA00004651"/>
    </source>
</evidence>
<protein>
    <recommendedName>
        <fullName evidence="10">Large-conductance mechanosensitive channel</fullName>
    </recommendedName>
</protein>
<dbReference type="AlphaFoldDB" id="A0A975J3A3"/>
<dbReference type="NCBIfam" id="TIGR00220">
    <property type="entry name" value="mscL"/>
    <property type="match status" value="1"/>
</dbReference>
<dbReference type="Proteomes" id="UP000676169">
    <property type="component" value="Chromosome"/>
</dbReference>
<reference evidence="12" key="1">
    <citation type="submission" date="2021-04" db="EMBL/GenBank/DDBJ databases">
        <title>Luteolibacter sp. 32A isolated from the skin of an Anderson's salamander (Ambystoma andersonii).</title>
        <authorList>
            <person name="Spergser J."/>
            <person name="Busse H.-J."/>
        </authorList>
    </citation>
    <scope>NUCLEOTIDE SEQUENCE</scope>
    <source>
        <strain evidence="12">32A</strain>
    </source>
</reference>
<comment type="subcellular location">
    <subcellularLocation>
        <location evidence="1 10">Cell membrane</location>
        <topology evidence="1 10">Multi-pass membrane protein</topology>
    </subcellularLocation>
</comment>
<dbReference type="RefSeq" id="WP_211634576.1">
    <property type="nucleotide sequence ID" value="NZ_CP073100.1"/>
</dbReference>
<keyword evidence="3 10" id="KW-0813">Transport</keyword>
<dbReference type="SUPFAM" id="SSF81330">
    <property type="entry name" value="Gated mechanosensitive channel"/>
    <property type="match status" value="1"/>
</dbReference>
<keyword evidence="5 10" id="KW-0812">Transmembrane</keyword>
<name>A0A975J3A3_9BACT</name>
<dbReference type="InterPro" id="IPR036019">
    <property type="entry name" value="MscL_channel"/>
</dbReference>
<comment type="subunit">
    <text evidence="10">Homopentamer.</text>
</comment>
<dbReference type="InterPro" id="IPR001185">
    <property type="entry name" value="MS_channel"/>
</dbReference>
<gene>
    <name evidence="10 12" type="primary">mscL</name>
    <name evidence="12" type="ORF">KBB96_10115</name>
</gene>
<dbReference type="InterPro" id="IPR037673">
    <property type="entry name" value="MSC/AndL"/>
</dbReference>
<comment type="function">
    <text evidence="10">Channel that opens in response to stretch forces in the membrane lipid bilayer. May participate in the regulation of osmotic pressure changes within the cell.</text>
</comment>
<dbReference type="Pfam" id="PF01741">
    <property type="entry name" value="MscL"/>
    <property type="match status" value="1"/>
</dbReference>
<evidence type="ECO:0000256" key="11">
    <source>
        <dbReference type="SAM" id="MobiDB-lite"/>
    </source>
</evidence>
<keyword evidence="6 10" id="KW-1133">Transmembrane helix</keyword>
<dbReference type="GO" id="GO:0005886">
    <property type="term" value="C:plasma membrane"/>
    <property type="evidence" value="ECO:0007669"/>
    <property type="project" value="UniProtKB-SubCell"/>
</dbReference>
<evidence type="ECO:0000256" key="3">
    <source>
        <dbReference type="ARBA" id="ARBA00022448"/>
    </source>
</evidence>
<evidence type="ECO:0000256" key="9">
    <source>
        <dbReference type="ARBA" id="ARBA00023303"/>
    </source>
</evidence>
<keyword evidence="9 10" id="KW-0407">Ion channel</keyword>
<dbReference type="Gene3D" id="1.10.1200.120">
    <property type="entry name" value="Large-conductance mechanosensitive channel, MscL, domain 1"/>
    <property type="match status" value="1"/>
</dbReference>
<dbReference type="PROSITE" id="PS01327">
    <property type="entry name" value="MSCL"/>
    <property type="match status" value="1"/>
</dbReference>
<dbReference type="InterPro" id="IPR019823">
    <property type="entry name" value="Mechanosensitive_channel_CS"/>
</dbReference>
<keyword evidence="7 10" id="KW-0406">Ion transport</keyword>
<dbReference type="EMBL" id="CP073100">
    <property type="protein sequence ID" value="QUE53234.1"/>
    <property type="molecule type" value="Genomic_DNA"/>
</dbReference>
<feature type="transmembrane region" description="Helical" evidence="10">
    <location>
        <begin position="15"/>
        <end position="36"/>
    </location>
</feature>
<dbReference type="PRINTS" id="PR01264">
    <property type="entry name" value="MECHCHANNEL"/>
</dbReference>
<feature type="region of interest" description="Disordered" evidence="11">
    <location>
        <begin position="110"/>
        <end position="132"/>
    </location>
</feature>
<proteinExistence type="inferred from homology"/>
<evidence type="ECO:0000256" key="2">
    <source>
        <dbReference type="ARBA" id="ARBA00007254"/>
    </source>
</evidence>
<dbReference type="PANTHER" id="PTHR30266:SF2">
    <property type="entry name" value="LARGE-CONDUCTANCE MECHANOSENSITIVE CHANNEL"/>
    <property type="match status" value="1"/>
</dbReference>
<evidence type="ECO:0000256" key="6">
    <source>
        <dbReference type="ARBA" id="ARBA00022989"/>
    </source>
</evidence>
<keyword evidence="8 10" id="KW-0472">Membrane</keyword>
<evidence type="ECO:0000256" key="4">
    <source>
        <dbReference type="ARBA" id="ARBA00022475"/>
    </source>
</evidence>
<keyword evidence="13" id="KW-1185">Reference proteome</keyword>
<organism evidence="12 13">
    <name type="scientific">Luteolibacter ambystomatis</name>
    <dbReference type="NCBI Taxonomy" id="2824561"/>
    <lineage>
        <taxon>Bacteria</taxon>
        <taxon>Pseudomonadati</taxon>
        <taxon>Verrucomicrobiota</taxon>
        <taxon>Verrucomicrobiia</taxon>
        <taxon>Verrucomicrobiales</taxon>
        <taxon>Verrucomicrobiaceae</taxon>
        <taxon>Luteolibacter</taxon>
    </lineage>
</organism>
<evidence type="ECO:0000313" key="12">
    <source>
        <dbReference type="EMBL" id="QUE53234.1"/>
    </source>
</evidence>
<dbReference type="KEGG" id="lamb:KBB96_10115"/>
<evidence type="ECO:0000256" key="8">
    <source>
        <dbReference type="ARBA" id="ARBA00023136"/>
    </source>
</evidence>
<dbReference type="HAMAP" id="MF_00115">
    <property type="entry name" value="MscL"/>
    <property type="match status" value="1"/>
</dbReference>
<evidence type="ECO:0000256" key="7">
    <source>
        <dbReference type="ARBA" id="ARBA00023065"/>
    </source>
</evidence>
<comment type="similarity">
    <text evidence="2 10">Belongs to the MscL family.</text>
</comment>
<feature type="transmembrane region" description="Helical" evidence="10">
    <location>
        <begin position="78"/>
        <end position="102"/>
    </location>
</feature>
<dbReference type="PANTHER" id="PTHR30266">
    <property type="entry name" value="MECHANOSENSITIVE CHANNEL MSCL"/>
    <property type="match status" value="1"/>
</dbReference>
<sequence length="141" mass="15624">MLFKEFKEFAFKGNLIDMAVGVIIGGAFGTVVKSLVDNVFMPPLGILSGRVNFTDKYVPLDGRWFPSLQKAREAGAPVLAYGQFLTDLLSFMILAFAVFLIAKKAIGSPRRHETEGTSQPPHRRRRDQTNSFSRALEITCG</sequence>
<accession>A0A975J3A3</accession>
<dbReference type="GO" id="GO:0008381">
    <property type="term" value="F:mechanosensitive monoatomic ion channel activity"/>
    <property type="evidence" value="ECO:0007669"/>
    <property type="project" value="UniProtKB-UniRule"/>
</dbReference>
<keyword evidence="4 10" id="KW-1003">Cell membrane</keyword>
<evidence type="ECO:0000256" key="10">
    <source>
        <dbReference type="HAMAP-Rule" id="MF_00115"/>
    </source>
</evidence>